<proteinExistence type="inferred from homology"/>
<dbReference type="SUPFAM" id="SSF53623">
    <property type="entry name" value="MurD-like peptide ligases, catalytic domain"/>
    <property type="match status" value="1"/>
</dbReference>
<evidence type="ECO:0000256" key="1">
    <source>
        <dbReference type="ARBA" id="ARBA00008276"/>
    </source>
</evidence>
<dbReference type="Gene3D" id="3.90.190.20">
    <property type="entry name" value="Mur ligase, C-terminal domain"/>
    <property type="match status" value="1"/>
</dbReference>
<evidence type="ECO:0000256" key="6">
    <source>
        <dbReference type="ARBA" id="ARBA00022842"/>
    </source>
</evidence>
<dbReference type="Gene3D" id="3.40.1190.10">
    <property type="entry name" value="Mur-like, catalytic domain"/>
    <property type="match status" value="1"/>
</dbReference>
<dbReference type="InterPro" id="IPR036565">
    <property type="entry name" value="Mur-like_cat_sf"/>
</dbReference>
<accession>A0A2T3FYE3</accession>
<dbReference type="GO" id="GO:0005524">
    <property type="term" value="F:ATP binding"/>
    <property type="evidence" value="ECO:0007669"/>
    <property type="project" value="UniProtKB-KW"/>
</dbReference>
<keyword evidence="10" id="KW-1185">Reference proteome</keyword>
<sequence length="382" mass="44199">MFKTVDEAIHFIESQRAKRSFEDFQKIIERYQIPIDLKNVIHVAGTNGKGSTVTFIKDLLMKQGYHVGTFTSPYIIKHHERISVDGKPISDDDLLRFINQLLPLIQQEHLSMFEIDTLIMLYYFNELDLDYHIIECGIGGLHDKTNVIKSNVAVITNIGYDHQFMLGDTLLEIASHKVGIVKENVPLFTTEQNKEILSYFKDYCTKHQSTFYPLQVEKQYQYPYHLHFHQKEYVLHLPTYQVSNLTLALNVVDYLCDLNGEDIQAVIDDFKWPCRFEQFGHLYLDGAHNISGIEALIQTIKERKLEDVGIVFSALMDKDCQKMLDMLKEFDVVIADFDDERSQGGHIPYQKAIEIMKAKHQNIVVTGSLHFVSTVRKYVISA</sequence>
<dbReference type="Proteomes" id="UP001197827">
    <property type="component" value="Unassembled WGS sequence"/>
</dbReference>
<reference evidence="8" key="2">
    <citation type="submission" date="2021-10" db="EMBL/GenBank/DDBJ databases">
        <title>Collection of gut derived symbiotic bacterial strains cultured from healthy donors.</title>
        <authorList>
            <person name="Lin H."/>
            <person name="Littmann E."/>
            <person name="Kohout C."/>
            <person name="Pamer E.G."/>
        </authorList>
    </citation>
    <scope>NUCLEOTIDE SEQUENCE</scope>
    <source>
        <strain evidence="8">DFI.5.2</strain>
    </source>
</reference>
<dbReference type="Proteomes" id="UP000240974">
    <property type="component" value="Unassembled WGS sequence"/>
</dbReference>
<comment type="caution">
    <text evidence="9">The sequence shown here is derived from an EMBL/GenBank/DDBJ whole genome shotgun (WGS) entry which is preliminary data.</text>
</comment>
<organism evidence="9 10">
    <name type="scientific">Faecalibacillus intestinalis</name>
    <dbReference type="NCBI Taxonomy" id="1982626"/>
    <lineage>
        <taxon>Bacteria</taxon>
        <taxon>Bacillati</taxon>
        <taxon>Bacillota</taxon>
        <taxon>Erysipelotrichia</taxon>
        <taxon>Erysipelotrichales</taxon>
        <taxon>Coprobacillaceae</taxon>
        <taxon>Faecalibacillus</taxon>
    </lineage>
</organism>
<evidence type="ECO:0000256" key="4">
    <source>
        <dbReference type="ARBA" id="ARBA00022741"/>
    </source>
</evidence>
<dbReference type="GO" id="GO:0005737">
    <property type="term" value="C:cytoplasm"/>
    <property type="evidence" value="ECO:0007669"/>
    <property type="project" value="TreeGrafter"/>
</dbReference>
<feature type="domain" description="Mur ligase central" evidence="7">
    <location>
        <begin position="43"/>
        <end position="242"/>
    </location>
</feature>
<dbReference type="AlphaFoldDB" id="A0A2T3FYE3"/>
<evidence type="ECO:0000313" key="10">
    <source>
        <dbReference type="Proteomes" id="UP000240974"/>
    </source>
</evidence>
<evidence type="ECO:0000256" key="3">
    <source>
        <dbReference type="ARBA" id="ARBA00022723"/>
    </source>
</evidence>
<evidence type="ECO:0000256" key="5">
    <source>
        <dbReference type="ARBA" id="ARBA00022840"/>
    </source>
</evidence>
<comment type="similarity">
    <text evidence="1">Belongs to the folylpolyglutamate synthase family.</text>
</comment>
<keyword evidence="2" id="KW-0436">Ligase</keyword>
<dbReference type="InterPro" id="IPR036615">
    <property type="entry name" value="Mur_ligase_C_dom_sf"/>
</dbReference>
<reference evidence="9 10" key="1">
    <citation type="journal article" date="2019" name="Int. J. Syst. Evol. Microbiol.">
        <title>Faecalibacillus intestinalis gen. nov., sp. nov. and Faecalibacillus faecis sp. nov., isolated from human faeces.</title>
        <authorList>
            <person name="Seo B."/>
            <person name="Jeon K."/>
            <person name="Baek I."/>
            <person name="Lee Y.M."/>
            <person name="Baek K."/>
            <person name="Ko G."/>
        </authorList>
    </citation>
    <scope>NUCLEOTIDE SEQUENCE [LARGE SCALE GENOMIC DNA]</scope>
    <source>
        <strain evidence="9 10">SNUG30099</strain>
    </source>
</reference>
<gene>
    <name evidence="9" type="ORF">C7U54_09090</name>
    <name evidence="8" type="ORF">LJD74_02315</name>
</gene>
<dbReference type="RefSeq" id="WP_107030081.1">
    <property type="nucleotide sequence ID" value="NZ_JAJDKQ010000002.1"/>
</dbReference>
<keyword evidence="6" id="KW-0460">Magnesium</keyword>
<dbReference type="EMBL" id="JAJDKQ010000002">
    <property type="protein sequence ID" value="MCB8560842.1"/>
    <property type="molecule type" value="Genomic_DNA"/>
</dbReference>
<dbReference type="InterPro" id="IPR018109">
    <property type="entry name" value="Folylpolyglutamate_synth_CS"/>
</dbReference>
<evidence type="ECO:0000313" key="8">
    <source>
        <dbReference type="EMBL" id="MCB8560842.1"/>
    </source>
</evidence>
<keyword evidence="3" id="KW-0479">Metal-binding</keyword>
<keyword evidence="5" id="KW-0067">ATP-binding</keyword>
<dbReference type="PANTHER" id="PTHR11136">
    <property type="entry name" value="FOLYLPOLYGLUTAMATE SYNTHASE-RELATED"/>
    <property type="match status" value="1"/>
</dbReference>
<dbReference type="Pfam" id="PF08245">
    <property type="entry name" value="Mur_ligase_M"/>
    <property type="match status" value="1"/>
</dbReference>
<evidence type="ECO:0000259" key="7">
    <source>
        <dbReference type="Pfam" id="PF08245"/>
    </source>
</evidence>
<dbReference type="GO" id="GO:0046872">
    <property type="term" value="F:metal ion binding"/>
    <property type="evidence" value="ECO:0007669"/>
    <property type="project" value="UniProtKB-KW"/>
</dbReference>
<dbReference type="GO" id="GO:0008841">
    <property type="term" value="F:dihydrofolate synthase activity"/>
    <property type="evidence" value="ECO:0007669"/>
    <property type="project" value="TreeGrafter"/>
</dbReference>
<dbReference type="EMBL" id="PYLQ01000012">
    <property type="protein sequence ID" value="PST40298.1"/>
    <property type="molecule type" value="Genomic_DNA"/>
</dbReference>
<evidence type="ECO:0000256" key="2">
    <source>
        <dbReference type="ARBA" id="ARBA00022598"/>
    </source>
</evidence>
<dbReference type="InterPro" id="IPR013221">
    <property type="entry name" value="Mur_ligase_cen"/>
</dbReference>
<dbReference type="GO" id="GO:0004326">
    <property type="term" value="F:tetrahydrofolylpolyglutamate synthase activity"/>
    <property type="evidence" value="ECO:0007669"/>
    <property type="project" value="InterPro"/>
</dbReference>
<evidence type="ECO:0000313" key="9">
    <source>
        <dbReference type="EMBL" id="PST40298.1"/>
    </source>
</evidence>
<dbReference type="PIRSF" id="PIRSF001563">
    <property type="entry name" value="Folylpolyglu_synth"/>
    <property type="match status" value="1"/>
</dbReference>
<dbReference type="InterPro" id="IPR001645">
    <property type="entry name" value="Folylpolyglutamate_synth"/>
</dbReference>
<dbReference type="PROSITE" id="PS01012">
    <property type="entry name" value="FOLYLPOLYGLU_SYNT_2"/>
    <property type="match status" value="1"/>
</dbReference>
<keyword evidence="4" id="KW-0547">Nucleotide-binding</keyword>
<dbReference type="PANTHER" id="PTHR11136:SF0">
    <property type="entry name" value="DIHYDROFOLATE SYNTHETASE-RELATED"/>
    <property type="match status" value="1"/>
</dbReference>
<dbReference type="SUPFAM" id="SSF53244">
    <property type="entry name" value="MurD-like peptide ligases, peptide-binding domain"/>
    <property type="match status" value="1"/>
</dbReference>
<name>A0A2T3FYE3_9FIRM</name>
<protein>
    <recommendedName>
        <fullName evidence="7">Mur ligase central domain-containing protein</fullName>
    </recommendedName>
</protein>
<dbReference type="NCBIfam" id="TIGR01499">
    <property type="entry name" value="folC"/>
    <property type="match status" value="1"/>
</dbReference>